<dbReference type="GO" id="GO:0005829">
    <property type="term" value="C:cytosol"/>
    <property type="evidence" value="ECO:0007669"/>
    <property type="project" value="TreeGrafter"/>
</dbReference>
<dbReference type="InterPro" id="IPR011032">
    <property type="entry name" value="GroES-like_sf"/>
</dbReference>
<keyword evidence="2" id="KW-0560">Oxidoreductase</keyword>
<dbReference type="OrthoDB" id="9805883at2"/>
<dbReference type="AlphaFoldDB" id="A0A1H4KVW6"/>
<dbReference type="Pfam" id="PF08240">
    <property type="entry name" value="ADH_N"/>
    <property type="match status" value="1"/>
</dbReference>
<feature type="domain" description="Enoyl reductase (ER)" evidence="3">
    <location>
        <begin position="10"/>
        <end position="315"/>
    </location>
</feature>
<keyword evidence="1" id="KW-0521">NADP</keyword>
<evidence type="ECO:0000256" key="2">
    <source>
        <dbReference type="ARBA" id="ARBA00023002"/>
    </source>
</evidence>
<dbReference type="InterPro" id="IPR036291">
    <property type="entry name" value="NAD(P)-bd_dom_sf"/>
</dbReference>
<dbReference type="CDD" id="cd05286">
    <property type="entry name" value="QOR2"/>
    <property type="match status" value="1"/>
</dbReference>
<evidence type="ECO:0000313" key="4">
    <source>
        <dbReference type="EMBL" id="SEB62356.1"/>
    </source>
</evidence>
<dbReference type="InterPro" id="IPR013154">
    <property type="entry name" value="ADH-like_N"/>
</dbReference>
<dbReference type="Pfam" id="PF00107">
    <property type="entry name" value="ADH_zinc_N"/>
    <property type="match status" value="1"/>
</dbReference>
<dbReference type="FunFam" id="3.40.50.720:FF:000053">
    <property type="entry name" value="Quinone oxidoreductase 1"/>
    <property type="match status" value="1"/>
</dbReference>
<dbReference type="PANTHER" id="PTHR48106:SF13">
    <property type="entry name" value="QUINONE OXIDOREDUCTASE-RELATED"/>
    <property type="match status" value="1"/>
</dbReference>
<dbReference type="GO" id="GO:0035925">
    <property type="term" value="F:mRNA 3'-UTR AU-rich region binding"/>
    <property type="evidence" value="ECO:0007669"/>
    <property type="project" value="TreeGrafter"/>
</dbReference>
<gene>
    <name evidence="4" type="ORF">SAMN04490239_0923</name>
</gene>
<dbReference type="RefSeq" id="WP_072948159.1">
    <property type="nucleotide sequence ID" value="NZ_FNSV01000005.1"/>
</dbReference>
<dbReference type="GO" id="GO:0003960">
    <property type="term" value="F:quinone reductase (NADPH) activity"/>
    <property type="evidence" value="ECO:0007669"/>
    <property type="project" value="InterPro"/>
</dbReference>
<organism evidence="4 5">
    <name type="scientific">Rhodococcus koreensis</name>
    <dbReference type="NCBI Taxonomy" id="99653"/>
    <lineage>
        <taxon>Bacteria</taxon>
        <taxon>Bacillati</taxon>
        <taxon>Actinomycetota</taxon>
        <taxon>Actinomycetes</taxon>
        <taxon>Mycobacteriales</taxon>
        <taxon>Nocardiaceae</taxon>
        <taxon>Rhodococcus</taxon>
    </lineage>
</organism>
<dbReference type="Gene3D" id="3.90.180.10">
    <property type="entry name" value="Medium-chain alcohol dehydrogenases, catalytic domain"/>
    <property type="match status" value="1"/>
</dbReference>
<keyword evidence="5" id="KW-1185">Reference proteome</keyword>
<sequence length="323" mass="32996">MKAIVVNENGGSEKVTLSEIDTPEPGAGQLQVAVATAGVNYLDIYQRQGAAPAPFVGGVEGVGRVTKVGSGVDANLVGRRVGWLGASGSFAETVVLDEAKAVAIPDDVTNEDAVALLMQGITAHYLATSAFAVGKDSTVLVHAAAGGVGRLLTQIAHHLGAAVIATASTEEKRNIALEAGADHAIGYDSFADAVQQITDGHGVDVVYDGIGRDTVEAGLKSLAVRGTLVVIGAASGPPPAIEFSALAVKSLSVIRPSVAHFTARPGELSWRADEVFGWARDGVISTAIAGRYSLKDTAKAQQDLTSRSLAGKLLIEVAPISEG</sequence>
<protein>
    <submittedName>
        <fullName evidence="4">NADPH2:quinone reductase</fullName>
    </submittedName>
</protein>
<dbReference type="SMART" id="SM00829">
    <property type="entry name" value="PKS_ER"/>
    <property type="match status" value="1"/>
</dbReference>
<evidence type="ECO:0000259" key="3">
    <source>
        <dbReference type="SMART" id="SM00829"/>
    </source>
</evidence>
<dbReference type="PANTHER" id="PTHR48106">
    <property type="entry name" value="QUINONE OXIDOREDUCTASE PIG3-RELATED"/>
    <property type="match status" value="1"/>
</dbReference>
<accession>A0A1H4KVW6</accession>
<dbReference type="Gene3D" id="3.40.50.720">
    <property type="entry name" value="NAD(P)-binding Rossmann-like Domain"/>
    <property type="match status" value="1"/>
</dbReference>
<dbReference type="InterPro" id="IPR013149">
    <property type="entry name" value="ADH-like_C"/>
</dbReference>
<dbReference type="GO" id="GO:0070402">
    <property type="term" value="F:NADPH binding"/>
    <property type="evidence" value="ECO:0007669"/>
    <property type="project" value="TreeGrafter"/>
</dbReference>
<evidence type="ECO:0000256" key="1">
    <source>
        <dbReference type="ARBA" id="ARBA00022857"/>
    </source>
</evidence>
<dbReference type="EMBL" id="FNSV01000005">
    <property type="protein sequence ID" value="SEB62356.1"/>
    <property type="molecule type" value="Genomic_DNA"/>
</dbReference>
<dbReference type="Proteomes" id="UP000183561">
    <property type="component" value="Unassembled WGS sequence"/>
</dbReference>
<name>A0A1H4KVW6_9NOCA</name>
<dbReference type="SUPFAM" id="SSF50129">
    <property type="entry name" value="GroES-like"/>
    <property type="match status" value="1"/>
</dbReference>
<dbReference type="SUPFAM" id="SSF51735">
    <property type="entry name" value="NAD(P)-binding Rossmann-fold domains"/>
    <property type="match status" value="1"/>
</dbReference>
<dbReference type="InterPro" id="IPR020843">
    <property type="entry name" value="ER"/>
</dbReference>
<proteinExistence type="predicted"/>
<reference evidence="5" key="1">
    <citation type="submission" date="2016-10" db="EMBL/GenBank/DDBJ databases">
        <authorList>
            <person name="Varghese N."/>
            <person name="Submissions S."/>
        </authorList>
    </citation>
    <scope>NUCLEOTIDE SEQUENCE [LARGE SCALE GENOMIC DNA]</scope>
    <source>
        <strain evidence="5">DSM 44498</strain>
    </source>
</reference>
<evidence type="ECO:0000313" key="5">
    <source>
        <dbReference type="Proteomes" id="UP000183561"/>
    </source>
</evidence>
<dbReference type="InterPro" id="IPR047618">
    <property type="entry name" value="QOR-like"/>
</dbReference>